<comment type="caution">
    <text evidence="1">The sequence shown here is derived from an EMBL/GenBank/DDBJ whole genome shotgun (WGS) entry which is preliminary data.</text>
</comment>
<reference evidence="1 2" key="1">
    <citation type="submission" date="2019-08" db="EMBL/GenBank/DDBJ databases">
        <title>In-depth cultivation of the pig gut microbiome towards novel bacterial diversity and tailored functional studies.</title>
        <authorList>
            <person name="Wylensek D."/>
            <person name="Hitch T.C.A."/>
            <person name="Clavel T."/>
        </authorList>
    </citation>
    <scope>NUCLEOTIDE SEQUENCE [LARGE SCALE GENOMIC DNA]</scope>
    <source>
        <strain evidence="1 2">WCA-693-APC-5D-A</strain>
    </source>
</reference>
<proteinExistence type="predicted"/>
<evidence type="ECO:0000313" key="1">
    <source>
        <dbReference type="EMBL" id="MSU07413.1"/>
    </source>
</evidence>
<gene>
    <name evidence="1" type="ORF">FYJ84_00145</name>
</gene>
<evidence type="ECO:0000313" key="2">
    <source>
        <dbReference type="Proteomes" id="UP000433181"/>
    </source>
</evidence>
<organism evidence="1 2">
    <name type="scientific">Anaerovibrio slackiae</name>
    <dbReference type="NCBI Taxonomy" id="2652309"/>
    <lineage>
        <taxon>Bacteria</taxon>
        <taxon>Bacillati</taxon>
        <taxon>Bacillota</taxon>
        <taxon>Negativicutes</taxon>
        <taxon>Selenomonadales</taxon>
        <taxon>Selenomonadaceae</taxon>
        <taxon>Anaerovibrio</taxon>
    </lineage>
</organism>
<dbReference type="EMBL" id="VUNR01000001">
    <property type="protein sequence ID" value="MSU07413.1"/>
    <property type="molecule type" value="Genomic_DNA"/>
</dbReference>
<protein>
    <submittedName>
        <fullName evidence="1">Aliphatic sulfonate ABC transporter</fullName>
    </submittedName>
</protein>
<accession>A0A6I2U7C8</accession>
<name>A0A6I2U7C8_9FIRM</name>
<dbReference type="AlphaFoldDB" id="A0A6I2U7C8"/>
<dbReference type="Proteomes" id="UP000433181">
    <property type="component" value="Unassembled WGS sequence"/>
</dbReference>
<keyword evidence="2" id="KW-1185">Reference proteome</keyword>
<sequence length="76" mass="8551">MVPDVVGLPWDLAKGLLNEAHIMYNSVITYPTKSFFPLEDNGYYVIRQKRLGDGVLEITLAARLLKEVSGNGLQDW</sequence>